<feature type="signal peptide" evidence="14">
    <location>
        <begin position="1"/>
        <end position="21"/>
    </location>
</feature>
<keyword evidence="6 12" id="KW-0378">Hydrolase</keyword>
<sequence>MLSRLSLVSLGLLGFSASAIAQSAPELVVYWGQSPSERSLADYCKPGAGPDIIPLAFFSSYPSTDFFGNVDSCNLTTSTTQSSECKAVEKDIKYCQSQGKKIMLSIGGGGGSVQFDNMTSIQDLANQLWDMFGPVRANYTGPRPFGTAVLDGFDMDVENPNSAFSFAFFVQEMNQLFETDHSKKYYMTGAPQCIVPDANMGDMMFNGKFDYLYIQFYNTPQCSARGAISGYDPKDGSLQYFSYDAFQEFITVSFSQSKGAQLFIGLPASPDAADNDENYFLTPDEAEKLINEFRSHPGFGGVMLWDAGSSDQAVTNGCTYSQEIQSILKTGRVCPKKYT</sequence>
<dbReference type="GO" id="GO:0000272">
    <property type="term" value="P:polysaccharide catabolic process"/>
    <property type="evidence" value="ECO:0007669"/>
    <property type="project" value="UniProtKB-KW"/>
</dbReference>
<dbReference type="GO" id="GO:0005576">
    <property type="term" value="C:extracellular region"/>
    <property type="evidence" value="ECO:0007669"/>
    <property type="project" value="UniProtKB-SubCell"/>
</dbReference>
<dbReference type="Proteomes" id="UP001273209">
    <property type="component" value="Unassembled WGS sequence"/>
</dbReference>
<comment type="caution">
    <text evidence="16">The sequence shown here is derived from an EMBL/GenBank/DDBJ whole genome shotgun (WGS) entry which is preliminary data.</text>
</comment>
<evidence type="ECO:0000256" key="1">
    <source>
        <dbReference type="ARBA" id="ARBA00000822"/>
    </source>
</evidence>
<comment type="similarity">
    <text evidence="13">Belongs to the glycosyl hydrolase 18 family.</text>
</comment>
<accession>A0AAE1IFT9</accession>
<keyword evidence="7" id="KW-0146">Chitin degradation</keyword>
<dbReference type="GO" id="GO:0008843">
    <property type="term" value="F:endochitinase activity"/>
    <property type="evidence" value="ECO:0007669"/>
    <property type="project" value="UniProtKB-EC"/>
</dbReference>
<dbReference type="InterPro" id="IPR050542">
    <property type="entry name" value="Glycosyl_Hydrlase18_Chitinase"/>
</dbReference>
<dbReference type="GeneID" id="87917507"/>
<dbReference type="GO" id="GO:0006032">
    <property type="term" value="P:chitin catabolic process"/>
    <property type="evidence" value="ECO:0007669"/>
    <property type="project" value="UniProtKB-KW"/>
</dbReference>
<evidence type="ECO:0000256" key="10">
    <source>
        <dbReference type="ARBA" id="ARBA00023295"/>
    </source>
</evidence>
<evidence type="ECO:0000256" key="3">
    <source>
        <dbReference type="ARBA" id="ARBA00012729"/>
    </source>
</evidence>
<evidence type="ECO:0000256" key="8">
    <source>
        <dbReference type="ARBA" id="ARBA00023026"/>
    </source>
</evidence>
<keyword evidence="5" id="KW-0147">Chitin-binding</keyword>
<dbReference type="Gene3D" id="3.20.20.80">
    <property type="entry name" value="Glycosidases"/>
    <property type="match status" value="1"/>
</dbReference>
<keyword evidence="10 12" id="KW-0326">Glycosidase</keyword>
<protein>
    <recommendedName>
        <fullName evidence="3">chitinase</fullName>
        <ecNumber evidence="3">3.2.1.14</ecNumber>
    </recommendedName>
</protein>
<feature type="domain" description="GH18" evidence="15">
    <location>
        <begin position="25"/>
        <end position="331"/>
    </location>
</feature>
<dbReference type="RefSeq" id="XP_062757846.1">
    <property type="nucleotide sequence ID" value="XM_062897602.1"/>
</dbReference>
<evidence type="ECO:0000256" key="9">
    <source>
        <dbReference type="ARBA" id="ARBA00023277"/>
    </source>
</evidence>
<evidence type="ECO:0000256" key="6">
    <source>
        <dbReference type="ARBA" id="ARBA00022801"/>
    </source>
</evidence>
<evidence type="ECO:0000256" key="4">
    <source>
        <dbReference type="ARBA" id="ARBA00022525"/>
    </source>
</evidence>
<keyword evidence="14" id="KW-0732">Signal</keyword>
<evidence type="ECO:0000256" key="7">
    <source>
        <dbReference type="ARBA" id="ARBA00023024"/>
    </source>
</evidence>
<dbReference type="PANTHER" id="PTHR45708">
    <property type="entry name" value="ENDOCHITINASE"/>
    <property type="match status" value="1"/>
</dbReference>
<evidence type="ECO:0000256" key="13">
    <source>
        <dbReference type="RuleBase" id="RU004453"/>
    </source>
</evidence>
<keyword evidence="4" id="KW-0964">Secreted</keyword>
<evidence type="ECO:0000256" key="11">
    <source>
        <dbReference type="ARBA" id="ARBA00023326"/>
    </source>
</evidence>
<gene>
    <name evidence="16" type="ORF">Triagg1_3322</name>
</gene>
<keyword evidence="17" id="KW-1185">Reference proteome</keyword>
<evidence type="ECO:0000256" key="12">
    <source>
        <dbReference type="RuleBase" id="RU000489"/>
    </source>
</evidence>
<keyword evidence="9" id="KW-0119">Carbohydrate metabolism</keyword>
<dbReference type="EC" id="3.2.1.14" evidence="3"/>
<evidence type="ECO:0000256" key="14">
    <source>
        <dbReference type="SAM" id="SignalP"/>
    </source>
</evidence>
<proteinExistence type="inferred from homology"/>
<dbReference type="InterPro" id="IPR017853">
    <property type="entry name" value="GH"/>
</dbReference>
<dbReference type="EMBL" id="JAWRVG010000009">
    <property type="protein sequence ID" value="KAK4078306.1"/>
    <property type="molecule type" value="Genomic_DNA"/>
</dbReference>
<keyword evidence="8" id="KW-0843">Virulence</keyword>
<evidence type="ECO:0000256" key="2">
    <source>
        <dbReference type="ARBA" id="ARBA00004613"/>
    </source>
</evidence>
<reference evidence="16" key="1">
    <citation type="submission" date="2023-11" db="EMBL/GenBank/DDBJ databases">
        <title>The genome sequences of three competitors of mushroom-forming fungi.</title>
        <authorList>
            <person name="Beijen E."/>
            <person name="Ohm R.A."/>
        </authorList>
    </citation>
    <scope>NUCLEOTIDE SEQUENCE</scope>
    <source>
        <strain evidence="16">CBS 100526</strain>
    </source>
</reference>
<keyword evidence="11" id="KW-0624">Polysaccharide degradation</keyword>
<dbReference type="PANTHER" id="PTHR45708:SF49">
    <property type="entry name" value="ENDOCHITINASE"/>
    <property type="match status" value="1"/>
</dbReference>
<evidence type="ECO:0000313" key="16">
    <source>
        <dbReference type="EMBL" id="KAK4078306.1"/>
    </source>
</evidence>
<name>A0AAE1IFT9_9HYPO</name>
<evidence type="ECO:0000313" key="17">
    <source>
        <dbReference type="Proteomes" id="UP001273209"/>
    </source>
</evidence>
<evidence type="ECO:0000259" key="15">
    <source>
        <dbReference type="PROSITE" id="PS51910"/>
    </source>
</evidence>
<comment type="catalytic activity">
    <reaction evidence="1">
        <text>Random endo-hydrolysis of N-acetyl-beta-D-glucosaminide (1-&gt;4)-beta-linkages in chitin and chitodextrins.</text>
        <dbReference type="EC" id="3.2.1.14"/>
    </reaction>
</comment>
<organism evidence="16 17">
    <name type="scientific">Trichoderma aggressivum f. europaeum</name>
    <dbReference type="NCBI Taxonomy" id="173218"/>
    <lineage>
        <taxon>Eukaryota</taxon>
        <taxon>Fungi</taxon>
        <taxon>Dikarya</taxon>
        <taxon>Ascomycota</taxon>
        <taxon>Pezizomycotina</taxon>
        <taxon>Sordariomycetes</taxon>
        <taxon>Hypocreomycetidae</taxon>
        <taxon>Hypocreales</taxon>
        <taxon>Hypocreaceae</taxon>
        <taxon>Trichoderma</taxon>
    </lineage>
</organism>
<dbReference type="PROSITE" id="PS01095">
    <property type="entry name" value="GH18_1"/>
    <property type="match status" value="1"/>
</dbReference>
<dbReference type="InterPro" id="IPR001223">
    <property type="entry name" value="Glyco_hydro18_cat"/>
</dbReference>
<dbReference type="Pfam" id="PF00704">
    <property type="entry name" value="Glyco_hydro_18"/>
    <property type="match status" value="1"/>
</dbReference>
<dbReference type="AlphaFoldDB" id="A0AAE1IFT9"/>
<dbReference type="InterPro" id="IPR001579">
    <property type="entry name" value="Glyco_hydro_18_chit_AS"/>
</dbReference>
<feature type="chain" id="PRO_5041989666" description="chitinase" evidence="14">
    <location>
        <begin position="22"/>
        <end position="339"/>
    </location>
</feature>
<dbReference type="GO" id="GO:0008061">
    <property type="term" value="F:chitin binding"/>
    <property type="evidence" value="ECO:0007669"/>
    <property type="project" value="UniProtKB-KW"/>
</dbReference>
<comment type="subcellular location">
    <subcellularLocation>
        <location evidence="2">Secreted</location>
    </subcellularLocation>
</comment>
<dbReference type="SUPFAM" id="SSF51445">
    <property type="entry name" value="(Trans)glycosidases"/>
    <property type="match status" value="1"/>
</dbReference>
<evidence type="ECO:0000256" key="5">
    <source>
        <dbReference type="ARBA" id="ARBA00022669"/>
    </source>
</evidence>
<dbReference type="PROSITE" id="PS51910">
    <property type="entry name" value="GH18_2"/>
    <property type="match status" value="1"/>
</dbReference>